<accession>A0A4R8H9W3</accession>
<dbReference type="InterPro" id="IPR013324">
    <property type="entry name" value="RNA_pol_sigma_r3/r4-like"/>
</dbReference>
<sequence length="127" mass="15114">MKVIFLLSIDKVVRVGKLFSFYSSLLTERQQEFVRLYYHHDLSLGEIAEQQGISRQAVYDNLKRSEEALEEYESKLNLVKYYDNMKDELDRLKDLLDNIEAELKDKESKELRDILSRLQAYQEGELM</sequence>
<comment type="caution">
    <text evidence="5">The sequence shown here is derived from an EMBL/GenBank/DDBJ whole genome shotgun (WGS) entry which is preliminary data.</text>
</comment>
<dbReference type="Pfam" id="PF04297">
    <property type="entry name" value="UPF0122"/>
    <property type="match status" value="1"/>
</dbReference>
<evidence type="ECO:0000313" key="6">
    <source>
        <dbReference type="Proteomes" id="UP000295832"/>
    </source>
</evidence>
<dbReference type="PANTHER" id="PTHR40083:SF1">
    <property type="entry name" value="UPF0122 PROTEIN YLXM"/>
    <property type="match status" value="1"/>
</dbReference>
<dbReference type="AlphaFoldDB" id="A0A4R8H9W3"/>
<keyword evidence="6" id="KW-1185">Reference proteome</keyword>
<dbReference type="InterPro" id="IPR054831">
    <property type="entry name" value="UPF0122_fam_protein"/>
</dbReference>
<dbReference type="SUPFAM" id="SSF88659">
    <property type="entry name" value="Sigma3 and sigma4 domains of RNA polymerase sigma factors"/>
    <property type="match status" value="1"/>
</dbReference>
<dbReference type="Proteomes" id="UP000295832">
    <property type="component" value="Unassembled WGS sequence"/>
</dbReference>
<reference evidence="5 6" key="1">
    <citation type="submission" date="2019-03" db="EMBL/GenBank/DDBJ databases">
        <title>Subsurface microbial communities from deep shales in Ohio and West Virginia, USA.</title>
        <authorList>
            <person name="Wrighton K."/>
        </authorList>
    </citation>
    <scope>NUCLEOTIDE SEQUENCE [LARGE SCALE GENOMIC DNA]</scope>
    <source>
        <strain evidence="5 6">MSL 6dP</strain>
    </source>
</reference>
<evidence type="ECO:0000256" key="3">
    <source>
        <dbReference type="HAMAP-Rule" id="MF_00245"/>
    </source>
</evidence>
<gene>
    <name evidence="5" type="ORF">C7959_10992</name>
</gene>
<evidence type="ECO:0000256" key="1">
    <source>
        <dbReference type="ARBA" id="ARBA00008720"/>
    </source>
</evidence>
<comment type="similarity">
    <text evidence="1 3">Belongs to the UPF0122 family.</text>
</comment>
<keyword evidence="4" id="KW-0175">Coiled coil</keyword>
<dbReference type="STRING" id="926561.GCA_000379025_02938"/>
<evidence type="ECO:0000256" key="2">
    <source>
        <dbReference type="ARBA" id="ARBA00024764"/>
    </source>
</evidence>
<feature type="coiled-coil region" evidence="4">
    <location>
        <begin position="55"/>
        <end position="112"/>
    </location>
</feature>
<organism evidence="5 6">
    <name type="scientific">Orenia marismortui</name>
    <dbReference type="NCBI Taxonomy" id="46469"/>
    <lineage>
        <taxon>Bacteria</taxon>
        <taxon>Bacillati</taxon>
        <taxon>Bacillota</taxon>
        <taxon>Clostridia</taxon>
        <taxon>Halanaerobiales</taxon>
        <taxon>Halobacteroidaceae</taxon>
        <taxon>Orenia</taxon>
    </lineage>
</organism>
<dbReference type="EMBL" id="SOEG01000009">
    <property type="protein sequence ID" value="TDX51968.1"/>
    <property type="molecule type" value="Genomic_DNA"/>
</dbReference>
<name>A0A4R8H9W3_9FIRM</name>
<dbReference type="InterPro" id="IPR007394">
    <property type="entry name" value="UPF0122"/>
</dbReference>
<protein>
    <recommendedName>
        <fullName evidence="3">UPF0122 protein C7959_10992</fullName>
    </recommendedName>
</protein>
<proteinExistence type="inferred from homology"/>
<dbReference type="Gene3D" id="1.10.10.10">
    <property type="entry name" value="Winged helix-like DNA-binding domain superfamily/Winged helix DNA-binding domain"/>
    <property type="match status" value="1"/>
</dbReference>
<evidence type="ECO:0000313" key="5">
    <source>
        <dbReference type="EMBL" id="TDX51968.1"/>
    </source>
</evidence>
<comment type="function">
    <text evidence="2 3">Might take part in the signal recognition particle (SRP) pathway. This is inferred from the conservation of its genetic proximity to ftsY/ffh. May be a regulatory protein.</text>
</comment>
<dbReference type="PANTHER" id="PTHR40083">
    <property type="entry name" value="UPF0122 PROTEIN CBO2450/CLC_2298"/>
    <property type="match status" value="1"/>
</dbReference>
<dbReference type="InterPro" id="IPR036388">
    <property type="entry name" value="WH-like_DNA-bd_sf"/>
</dbReference>
<dbReference type="HAMAP" id="MF_00245">
    <property type="entry name" value="UPF0122"/>
    <property type="match status" value="1"/>
</dbReference>
<evidence type="ECO:0000256" key="4">
    <source>
        <dbReference type="SAM" id="Coils"/>
    </source>
</evidence>
<dbReference type="NCBIfam" id="NF045758">
    <property type="entry name" value="YlxM"/>
    <property type="match status" value="1"/>
</dbReference>